<reference evidence="1 2" key="1">
    <citation type="submission" date="2016-10" db="EMBL/GenBank/DDBJ databases">
        <title>Complete genome sequences of three Cupriavidus strains isolated from various Malaysian environments.</title>
        <authorList>
            <person name="Abdullah A.A.-A."/>
            <person name="Shafie N.A.H."/>
            <person name="Lau N.S."/>
        </authorList>
    </citation>
    <scope>NUCLEOTIDE SEQUENCE [LARGE SCALE GENOMIC DNA]</scope>
    <source>
        <strain evidence="1 2">USMAA1020</strain>
    </source>
</reference>
<dbReference type="Proteomes" id="UP000177515">
    <property type="component" value="Chromosome 1"/>
</dbReference>
<dbReference type="RefSeq" id="WP_071069892.1">
    <property type="nucleotide sequence ID" value="NZ_CP017754.1"/>
</dbReference>
<protein>
    <submittedName>
        <fullName evidence="1">Uncharacterized protein</fullName>
    </submittedName>
</protein>
<gene>
    <name evidence="1" type="ORF">BKK80_13660</name>
</gene>
<sequence>MRELPILFSGAMVRAVLDGRKTQTRRVVKPQPGPYWNPLVGAYNPTVIANGGYEVPGSEIFGASDETEGRKSPYGQSGDRLWVRETWAQPAALDPGPTVYRADYPACVPAGFENVPPAETITWKPSIHMPRALCRLMLEISGVRVERLQDISEEDALAEGVAQVDVERYEPDHSICRWCGGTRLYTAISAGGGALPDTDCLHCDTHVKRYEQLWEEINGAGTWETNPWVWVVEFRRVQCAN</sequence>
<organism evidence="1 2">
    <name type="scientific">Cupriavidus malaysiensis</name>
    <dbReference type="NCBI Taxonomy" id="367825"/>
    <lineage>
        <taxon>Bacteria</taxon>
        <taxon>Pseudomonadati</taxon>
        <taxon>Pseudomonadota</taxon>
        <taxon>Betaproteobacteria</taxon>
        <taxon>Burkholderiales</taxon>
        <taxon>Burkholderiaceae</taxon>
        <taxon>Cupriavidus</taxon>
    </lineage>
</organism>
<dbReference type="EMBL" id="CP017754">
    <property type="protein sequence ID" value="AOZ06747.1"/>
    <property type="molecule type" value="Genomic_DNA"/>
</dbReference>
<evidence type="ECO:0000313" key="2">
    <source>
        <dbReference type="Proteomes" id="UP000177515"/>
    </source>
</evidence>
<name>A0ABN4THR6_9BURK</name>
<keyword evidence="2" id="KW-1185">Reference proteome</keyword>
<accession>A0ABN4THR6</accession>
<evidence type="ECO:0000313" key="1">
    <source>
        <dbReference type="EMBL" id="AOZ06747.1"/>
    </source>
</evidence>
<proteinExistence type="predicted"/>